<dbReference type="InterPro" id="IPR019546">
    <property type="entry name" value="TAT_signal_bac_arc"/>
</dbReference>
<feature type="domain" description="Gfo/Idh/MocA-like oxidoreductase C-terminal" evidence="2">
    <location>
        <begin position="217"/>
        <end position="403"/>
    </location>
</feature>
<dbReference type="AlphaFoldDB" id="A0A1T4QNL7"/>
<dbReference type="GO" id="GO:0000166">
    <property type="term" value="F:nucleotide binding"/>
    <property type="evidence" value="ECO:0007669"/>
    <property type="project" value="InterPro"/>
</dbReference>
<dbReference type="PROSITE" id="PS51318">
    <property type="entry name" value="TAT"/>
    <property type="match status" value="1"/>
</dbReference>
<dbReference type="SUPFAM" id="SSF55347">
    <property type="entry name" value="Glyceraldehyde-3-phosphate dehydrogenase-like, C-terminal domain"/>
    <property type="match status" value="1"/>
</dbReference>
<dbReference type="PANTHER" id="PTHR43818:SF5">
    <property type="entry name" value="OXIDOREDUCTASE FAMILY PROTEIN"/>
    <property type="match status" value="1"/>
</dbReference>
<protein>
    <submittedName>
        <fullName evidence="3">Tat (Twin-arginine translocation) pathway signal sequence</fullName>
    </submittedName>
</protein>
<dbReference type="SUPFAM" id="SSF51735">
    <property type="entry name" value="NAD(P)-binding Rossmann-fold domains"/>
    <property type="match status" value="1"/>
</dbReference>
<dbReference type="NCBIfam" id="TIGR01409">
    <property type="entry name" value="TAT_signal_seq"/>
    <property type="match status" value="1"/>
</dbReference>
<name>A0A1T4QNL7_9BACT</name>
<organism evidence="3 4">
    <name type="scientific">Chitinophaga eiseniae</name>
    <dbReference type="NCBI Taxonomy" id="634771"/>
    <lineage>
        <taxon>Bacteria</taxon>
        <taxon>Pseudomonadati</taxon>
        <taxon>Bacteroidota</taxon>
        <taxon>Chitinophagia</taxon>
        <taxon>Chitinophagales</taxon>
        <taxon>Chitinophagaceae</taxon>
        <taxon>Chitinophaga</taxon>
    </lineage>
</organism>
<dbReference type="EMBL" id="FUWZ01000002">
    <property type="protein sequence ID" value="SKA05276.1"/>
    <property type="molecule type" value="Genomic_DNA"/>
</dbReference>
<evidence type="ECO:0000313" key="4">
    <source>
        <dbReference type="Proteomes" id="UP000190367"/>
    </source>
</evidence>
<dbReference type="PANTHER" id="PTHR43818">
    <property type="entry name" value="BCDNA.GH03377"/>
    <property type="match status" value="1"/>
</dbReference>
<feature type="domain" description="Gfo/Idh/MocA-like oxidoreductase N-terminal" evidence="1">
    <location>
        <begin position="63"/>
        <end position="164"/>
    </location>
</feature>
<dbReference type="Pfam" id="PF01408">
    <property type="entry name" value="GFO_IDH_MocA"/>
    <property type="match status" value="1"/>
</dbReference>
<evidence type="ECO:0000313" key="3">
    <source>
        <dbReference type="EMBL" id="SKA05276.1"/>
    </source>
</evidence>
<gene>
    <name evidence="3" type="ORF">SAMN04488128_102482</name>
</gene>
<dbReference type="InterPro" id="IPR000683">
    <property type="entry name" value="Gfo/Idh/MocA-like_OxRdtase_N"/>
</dbReference>
<dbReference type="Proteomes" id="UP000190367">
    <property type="component" value="Unassembled WGS sequence"/>
</dbReference>
<dbReference type="STRING" id="634771.SAMN04488128_102482"/>
<reference evidence="4" key="1">
    <citation type="submission" date="2017-02" db="EMBL/GenBank/DDBJ databases">
        <authorList>
            <person name="Varghese N."/>
            <person name="Submissions S."/>
        </authorList>
    </citation>
    <scope>NUCLEOTIDE SEQUENCE [LARGE SCALE GENOMIC DNA]</scope>
    <source>
        <strain evidence="4">DSM 22224</strain>
    </source>
</reference>
<dbReference type="InterPro" id="IPR050463">
    <property type="entry name" value="Gfo/Idh/MocA_oxidrdct_glycsds"/>
</dbReference>
<accession>A0A1T4QNL7</accession>
<dbReference type="InterPro" id="IPR036291">
    <property type="entry name" value="NAD(P)-bd_dom_sf"/>
</dbReference>
<dbReference type="CDD" id="cd02440">
    <property type="entry name" value="AdoMet_MTases"/>
    <property type="match status" value="1"/>
</dbReference>
<keyword evidence="4" id="KW-1185">Reference proteome</keyword>
<dbReference type="InterPro" id="IPR006311">
    <property type="entry name" value="TAT_signal"/>
</dbReference>
<evidence type="ECO:0000259" key="1">
    <source>
        <dbReference type="Pfam" id="PF01408"/>
    </source>
</evidence>
<dbReference type="InterPro" id="IPR004104">
    <property type="entry name" value="Gfo/Idh/MocA-like_OxRdtase_C"/>
</dbReference>
<dbReference type="Gene3D" id="3.40.50.720">
    <property type="entry name" value="NAD(P)-binding Rossmann-like Domain"/>
    <property type="match status" value="1"/>
</dbReference>
<proteinExistence type="predicted"/>
<evidence type="ECO:0000259" key="2">
    <source>
        <dbReference type="Pfam" id="PF02894"/>
    </source>
</evidence>
<dbReference type="Gene3D" id="3.30.360.10">
    <property type="entry name" value="Dihydrodipicolinate Reductase, domain 2"/>
    <property type="match status" value="1"/>
</dbReference>
<dbReference type="Pfam" id="PF02894">
    <property type="entry name" value="GFO_IDH_MocA_C"/>
    <property type="match status" value="1"/>
</dbReference>
<sequence>MERYVMKRRDFIKTTSMAGVGAGLTILNFPVFGKQAPSNKIVLGVMGVNSRGNWLAQVAAKLPGAAIGYICDVEDGAIEKGLKAVAGAQDRKPAVIKDIRKLLEQKDFDALIVAAPDHWHAPAAIMGTAAGKHVYVEKPCSHNPHEGELLVAAAKKYNRLVQMGNQRRSWPNLQQAVKEVKEQGILGKVHYGRGWYVNDRQPIGVGKKIPVPSTLNWDLWQGPAPRKDYLDNIVHYNWHWRWHWGTSETCNNATHELDCLRWFMDLEYPTKVTSAGGRYSFSGDDWETPDTQTLNFEFEGNKAVAWEGRSCDPFTLEGSGRGFAIFGEQGALYNSGGDSYKIVDNKNKVVKEVKQAANPNQSVTNTVSPAGEFYDAVHINNFLESIRGKATLNSEINTGYKSTLLCLLGNIAQRTGRVLHTDPSNGRILNDAEAMKLWSREYEKGWTPKI</sequence>